<gene>
    <name evidence="1" type="ORF">HK105_204510</name>
</gene>
<dbReference type="InterPro" id="IPR051664">
    <property type="entry name" value="MYND-type_zinc_finger"/>
</dbReference>
<dbReference type="EMBL" id="JADGIZ020000019">
    <property type="protein sequence ID" value="KAL2916086.1"/>
    <property type="molecule type" value="Genomic_DNA"/>
</dbReference>
<dbReference type="Proteomes" id="UP001527925">
    <property type="component" value="Unassembled WGS sequence"/>
</dbReference>
<name>A0ABR4N990_9FUNG</name>
<accession>A0ABR4N990</accession>
<protein>
    <submittedName>
        <fullName evidence="1">Uncharacterized protein</fullName>
    </submittedName>
</protein>
<keyword evidence="2" id="KW-1185">Reference proteome</keyword>
<dbReference type="PANTHER" id="PTHR47442:SF1">
    <property type="entry name" value="MYND-TYPE ZINC FINGER PROTEIN MUB1"/>
    <property type="match status" value="1"/>
</dbReference>
<dbReference type="PANTHER" id="PTHR47442">
    <property type="entry name" value="MYND-TYPE ZINC FINGER PROTEIN MUB1"/>
    <property type="match status" value="1"/>
</dbReference>
<evidence type="ECO:0000313" key="2">
    <source>
        <dbReference type="Proteomes" id="UP001527925"/>
    </source>
</evidence>
<comment type="caution">
    <text evidence="1">The sequence shown here is derived from an EMBL/GenBank/DDBJ whole genome shotgun (WGS) entry which is preliminary data.</text>
</comment>
<evidence type="ECO:0000313" key="1">
    <source>
        <dbReference type="EMBL" id="KAL2916086.1"/>
    </source>
</evidence>
<organism evidence="1 2">
    <name type="scientific">Polyrhizophydium stewartii</name>
    <dbReference type="NCBI Taxonomy" id="2732419"/>
    <lineage>
        <taxon>Eukaryota</taxon>
        <taxon>Fungi</taxon>
        <taxon>Fungi incertae sedis</taxon>
        <taxon>Chytridiomycota</taxon>
        <taxon>Chytridiomycota incertae sedis</taxon>
        <taxon>Chytridiomycetes</taxon>
        <taxon>Rhizophydiales</taxon>
        <taxon>Rhizophydiales incertae sedis</taxon>
        <taxon>Polyrhizophydium</taxon>
    </lineage>
</organism>
<reference evidence="1 2" key="1">
    <citation type="submission" date="2023-09" db="EMBL/GenBank/DDBJ databases">
        <title>Pangenome analysis of Batrachochytrium dendrobatidis and related Chytrids.</title>
        <authorList>
            <person name="Yacoub M.N."/>
            <person name="Stajich J.E."/>
            <person name="James T.Y."/>
        </authorList>
    </citation>
    <scope>NUCLEOTIDE SEQUENCE [LARGE SCALE GENOMIC DNA]</scope>
    <source>
        <strain evidence="1 2">JEL0888</strain>
    </source>
</reference>
<proteinExistence type="predicted"/>
<sequence length="206" mass="22330">MVRADNSSNAAAGQAAVVVSATVFDKRALTATDPLALANTLLNVSYMASVSASRTGALLAADGGLELLHHRQPEPPALPADADPVAAPAAHAGAWLAPDPLGPDFRTEDLLLATQLIAYVSKYYEIRQLLHSAYDANVYALVERLTSAHVSPELRKWAVVCMRSCFKRNGDSKSLRRCSNLRCARVESHPHDFSKCSRCRRVAYCR</sequence>